<dbReference type="GO" id="GO:0042132">
    <property type="term" value="F:fructose 1,6-bisphosphate 1-phosphatase activity"/>
    <property type="evidence" value="ECO:0007669"/>
    <property type="project" value="UniProtKB-EC"/>
</dbReference>
<evidence type="ECO:0000256" key="10">
    <source>
        <dbReference type="ARBA" id="ARBA00032412"/>
    </source>
</evidence>
<name>A0A4S4G259_9MICO</name>
<comment type="pathway">
    <text evidence="2">Carbohydrate biosynthesis; gluconeogenesis.</text>
</comment>
<dbReference type="OrthoDB" id="9779353at2"/>
<evidence type="ECO:0000256" key="4">
    <source>
        <dbReference type="ARBA" id="ARBA00013093"/>
    </source>
</evidence>
<dbReference type="InterPro" id="IPR004464">
    <property type="entry name" value="FBPase_class-2/SBPase"/>
</dbReference>
<proteinExistence type="inferred from homology"/>
<dbReference type="UniPathway" id="UPA00138"/>
<evidence type="ECO:0000256" key="6">
    <source>
        <dbReference type="ARBA" id="ARBA00022723"/>
    </source>
</evidence>
<protein>
    <recommendedName>
        <fullName evidence="5">Fructose-1,6-bisphosphatase class 2</fullName>
        <ecNumber evidence="4">3.1.3.11</ecNumber>
    </recommendedName>
    <alternativeName>
        <fullName evidence="10">D-fructose-1,6-bisphosphate 1-phosphohydrolase class 2</fullName>
    </alternativeName>
</protein>
<organism evidence="11 12">
    <name type="scientific">Orlajensenia flava</name>
    <dbReference type="NCBI Taxonomy" id="2565934"/>
    <lineage>
        <taxon>Bacteria</taxon>
        <taxon>Bacillati</taxon>
        <taxon>Actinomycetota</taxon>
        <taxon>Actinomycetes</taxon>
        <taxon>Micrococcales</taxon>
        <taxon>Microbacteriaceae</taxon>
        <taxon>Orlajensenia</taxon>
    </lineage>
</organism>
<dbReference type="EC" id="3.1.3.11" evidence="4"/>
<dbReference type="GO" id="GO:0046872">
    <property type="term" value="F:metal ion binding"/>
    <property type="evidence" value="ECO:0007669"/>
    <property type="project" value="UniProtKB-KW"/>
</dbReference>
<comment type="caution">
    <text evidence="11">The sequence shown here is derived from an EMBL/GenBank/DDBJ whole genome shotgun (WGS) entry which is preliminary data.</text>
</comment>
<comment type="similarity">
    <text evidence="3">Belongs to the FBPase class 2 family.</text>
</comment>
<dbReference type="AlphaFoldDB" id="A0A4S4G259"/>
<dbReference type="Gene3D" id="3.30.540.10">
    <property type="entry name" value="Fructose-1,6-Bisphosphatase, subunit A, domain 1"/>
    <property type="match status" value="1"/>
</dbReference>
<dbReference type="SUPFAM" id="SSF56655">
    <property type="entry name" value="Carbohydrate phosphatase"/>
    <property type="match status" value="1"/>
</dbReference>
<keyword evidence="12" id="KW-1185">Reference proteome</keyword>
<evidence type="ECO:0000256" key="5">
    <source>
        <dbReference type="ARBA" id="ARBA00014392"/>
    </source>
</evidence>
<dbReference type="GO" id="GO:0005829">
    <property type="term" value="C:cytosol"/>
    <property type="evidence" value="ECO:0007669"/>
    <property type="project" value="TreeGrafter"/>
</dbReference>
<evidence type="ECO:0000256" key="8">
    <source>
        <dbReference type="ARBA" id="ARBA00023211"/>
    </source>
</evidence>
<gene>
    <name evidence="11" type="ORF">E6C70_01395</name>
</gene>
<reference evidence="11 12" key="1">
    <citation type="submission" date="2019-04" db="EMBL/GenBank/DDBJ databases">
        <authorList>
            <person name="Jiang L."/>
        </authorList>
    </citation>
    <scope>NUCLEOTIDE SEQUENCE [LARGE SCALE GENOMIC DNA]</scope>
    <source>
        <strain evidence="11 12">YIM 131861</strain>
    </source>
</reference>
<dbReference type="Pfam" id="PF03320">
    <property type="entry name" value="FBPase_glpX"/>
    <property type="match status" value="1"/>
</dbReference>
<sequence length="311" mass="31347">MTDDAPTDRMGTVLPALTPEIRSAALEAMRSAARAAAVHVGGGDGDAVDAAAVRVLRAQLGGLPIDGVVVVGEGEKDRAPMLFVGEHIGRGGSGWDVAVDPVDGTRLAAAGQPGAMVVLALAPRGALADIGAAHYLRKLVTRADDDRLSVAASVADTLAILSERLGRDVAELTVAVQDRPRNAALAREVVAAGARLDSFVDGDVERSLRVLLPGGGLDALVGIGGAPEGVITAVVARALGGGMRASLSPQSRREAGRIREAGLDEGELSLDALCSADGWMAVASVTGIDLGARTLPPVGADGSVAVWASDS</sequence>
<evidence type="ECO:0000256" key="2">
    <source>
        <dbReference type="ARBA" id="ARBA00004742"/>
    </source>
</evidence>
<accession>A0A4S4G259</accession>
<dbReference type="GO" id="GO:0006094">
    <property type="term" value="P:gluconeogenesis"/>
    <property type="evidence" value="ECO:0007669"/>
    <property type="project" value="UniProtKB-UniPathway"/>
</dbReference>
<dbReference type="Gene3D" id="3.40.190.90">
    <property type="match status" value="1"/>
</dbReference>
<dbReference type="RefSeq" id="WP_136421514.1">
    <property type="nucleotide sequence ID" value="NZ_SSSN01000002.1"/>
</dbReference>
<evidence type="ECO:0000313" key="12">
    <source>
        <dbReference type="Proteomes" id="UP000307380"/>
    </source>
</evidence>
<comment type="catalytic activity">
    <reaction evidence="1">
        <text>beta-D-fructose 1,6-bisphosphate + H2O = beta-D-fructose 6-phosphate + phosphate</text>
        <dbReference type="Rhea" id="RHEA:11064"/>
        <dbReference type="ChEBI" id="CHEBI:15377"/>
        <dbReference type="ChEBI" id="CHEBI:32966"/>
        <dbReference type="ChEBI" id="CHEBI:43474"/>
        <dbReference type="ChEBI" id="CHEBI:57634"/>
        <dbReference type="EC" id="3.1.3.11"/>
    </reaction>
</comment>
<evidence type="ECO:0000256" key="3">
    <source>
        <dbReference type="ARBA" id="ARBA00008989"/>
    </source>
</evidence>
<dbReference type="PANTHER" id="PTHR30447">
    <property type="entry name" value="FRUCTOSE-1,6-BISPHOSPHATASE CLASS 2"/>
    <property type="match status" value="1"/>
</dbReference>
<dbReference type="EMBL" id="SSSN01000002">
    <property type="protein sequence ID" value="THG36216.1"/>
    <property type="molecule type" value="Genomic_DNA"/>
</dbReference>
<dbReference type="PANTHER" id="PTHR30447:SF0">
    <property type="entry name" value="FRUCTOSE-1,6-BISPHOSPHATASE 1 CLASS 2-RELATED"/>
    <property type="match status" value="1"/>
</dbReference>
<evidence type="ECO:0000256" key="1">
    <source>
        <dbReference type="ARBA" id="ARBA00001273"/>
    </source>
</evidence>
<evidence type="ECO:0000256" key="7">
    <source>
        <dbReference type="ARBA" id="ARBA00022801"/>
    </source>
</evidence>
<dbReference type="Proteomes" id="UP000307380">
    <property type="component" value="Unassembled WGS sequence"/>
</dbReference>
<evidence type="ECO:0000313" key="11">
    <source>
        <dbReference type="EMBL" id="THG36216.1"/>
    </source>
</evidence>
<keyword evidence="9" id="KW-0119">Carbohydrate metabolism</keyword>
<dbReference type="GO" id="GO:0006071">
    <property type="term" value="P:glycerol metabolic process"/>
    <property type="evidence" value="ECO:0007669"/>
    <property type="project" value="InterPro"/>
</dbReference>
<keyword evidence="7" id="KW-0378">Hydrolase</keyword>
<keyword evidence="6" id="KW-0479">Metal-binding</keyword>
<evidence type="ECO:0000256" key="9">
    <source>
        <dbReference type="ARBA" id="ARBA00023277"/>
    </source>
</evidence>
<dbReference type="GO" id="GO:0030388">
    <property type="term" value="P:fructose 1,6-bisphosphate metabolic process"/>
    <property type="evidence" value="ECO:0007669"/>
    <property type="project" value="TreeGrafter"/>
</dbReference>
<keyword evidence="8" id="KW-0464">Manganese</keyword>